<dbReference type="InterPro" id="IPR002401">
    <property type="entry name" value="Cyt_P450_E_grp-I"/>
</dbReference>
<evidence type="ECO:0000256" key="1">
    <source>
        <dbReference type="ARBA" id="ARBA00010617"/>
    </source>
</evidence>
<dbReference type="AlphaFoldDB" id="A0AAN9SYQ2"/>
<dbReference type="GO" id="GO:0020037">
    <property type="term" value="F:heme binding"/>
    <property type="evidence" value="ECO:0007669"/>
    <property type="project" value="InterPro"/>
</dbReference>
<dbReference type="PANTHER" id="PTHR47955:SF15">
    <property type="entry name" value="CYTOCHROME P450 71A2-LIKE"/>
    <property type="match status" value="1"/>
</dbReference>
<keyword evidence="2" id="KW-0479">Metal-binding</keyword>
<gene>
    <name evidence="5" type="ORF">VNO78_02442</name>
</gene>
<name>A0AAN9SYQ2_PSOTE</name>
<keyword evidence="6" id="KW-1185">Reference proteome</keyword>
<dbReference type="PANTHER" id="PTHR47955">
    <property type="entry name" value="CYTOCHROME P450 FAMILY 71 PROTEIN"/>
    <property type="match status" value="1"/>
</dbReference>
<protein>
    <recommendedName>
        <fullName evidence="7">Cytochrome P450</fullName>
    </recommendedName>
</protein>
<keyword evidence="3" id="KW-0408">Iron</keyword>
<proteinExistence type="inferred from homology"/>
<comment type="similarity">
    <text evidence="1">Belongs to the cytochrome P450 family.</text>
</comment>
<dbReference type="SUPFAM" id="SSF48264">
    <property type="entry name" value="Cytochrome P450"/>
    <property type="match status" value="1"/>
</dbReference>
<keyword evidence="4" id="KW-1133">Transmembrane helix</keyword>
<comment type="caution">
    <text evidence="5">The sequence shown here is derived from an EMBL/GenBank/DDBJ whole genome shotgun (WGS) entry which is preliminary data.</text>
</comment>
<evidence type="ECO:0000256" key="4">
    <source>
        <dbReference type="SAM" id="Phobius"/>
    </source>
</evidence>
<keyword evidence="4" id="KW-0812">Transmembrane</keyword>
<dbReference type="GO" id="GO:0005506">
    <property type="term" value="F:iron ion binding"/>
    <property type="evidence" value="ECO:0007669"/>
    <property type="project" value="InterPro"/>
</dbReference>
<evidence type="ECO:0008006" key="7">
    <source>
        <dbReference type="Google" id="ProtNLM"/>
    </source>
</evidence>
<organism evidence="5 6">
    <name type="scientific">Psophocarpus tetragonolobus</name>
    <name type="common">Winged bean</name>
    <name type="synonym">Dolichos tetragonolobus</name>
    <dbReference type="NCBI Taxonomy" id="3891"/>
    <lineage>
        <taxon>Eukaryota</taxon>
        <taxon>Viridiplantae</taxon>
        <taxon>Streptophyta</taxon>
        <taxon>Embryophyta</taxon>
        <taxon>Tracheophyta</taxon>
        <taxon>Spermatophyta</taxon>
        <taxon>Magnoliopsida</taxon>
        <taxon>eudicotyledons</taxon>
        <taxon>Gunneridae</taxon>
        <taxon>Pentapetalae</taxon>
        <taxon>rosids</taxon>
        <taxon>fabids</taxon>
        <taxon>Fabales</taxon>
        <taxon>Fabaceae</taxon>
        <taxon>Papilionoideae</taxon>
        <taxon>50 kb inversion clade</taxon>
        <taxon>NPAAA clade</taxon>
        <taxon>indigoferoid/millettioid clade</taxon>
        <taxon>Phaseoleae</taxon>
        <taxon>Psophocarpus</taxon>
    </lineage>
</organism>
<dbReference type="InterPro" id="IPR001128">
    <property type="entry name" value="Cyt_P450"/>
</dbReference>
<evidence type="ECO:0000313" key="5">
    <source>
        <dbReference type="EMBL" id="KAK7411072.1"/>
    </source>
</evidence>
<evidence type="ECO:0000256" key="3">
    <source>
        <dbReference type="ARBA" id="ARBA00023004"/>
    </source>
</evidence>
<dbReference type="Pfam" id="PF00067">
    <property type="entry name" value="p450"/>
    <property type="match status" value="1"/>
</dbReference>
<dbReference type="EMBL" id="JAYMYS010000001">
    <property type="protein sequence ID" value="KAK7411072.1"/>
    <property type="molecule type" value="Genomic_DNA"/>
</dbReference>
<evidence type="ECO:0000256" key="2">
    <source>
        <dbReference type="ARBA" id="ARBA00022723"/>
    </source>
</evidence>
<reference evidence="5 6" key="1">
    <citation type="submission" date="2024-01" db="EMBL/GenBank/DDBJ databases">
        <title>The genomes of 5 underutilized Papilionoideae crops provide insights into root nodulation and disease resistanc.</title>
        <authorList>
            <person name="Jiang F."/>
        </authorList>
    </citation>
    <scope>NUCLEOTIDE SEQUENCE [LARGE SCALE GENOMIC DNA]</scope>
    <source>
        <strain evidence="5">DUOXIRENSHENG_FW03</strain>
        <tissue evidence="5">Leaves</tissue>
    </source>
</reference>
<dbReference type="InterPro" id="IPR036396">
    <property type="entry name" value="Cyt_P450_sf"/>
</dbReference>
<dbReference type="Gene3D" id="1.10.630.10">
    <property type="entry name" value="Cytochrome P450"/>
    <property type="match status" value="1"/>
</dbReference>
<evidence type="ECO:0000313" key="6">
    <source>
        <dbReference type="Proteomes" id="UP001386955"/>
    </source>
</evidence>
<dbReference type="Proteomes" id="UP001386955">
    <property type="component" value="Unassembled WGS sequence"/>
</dbReference>
<accession>A0AAN9SYQ2</accession>
<dbReference type="GO" id="GO:0004497">
    <property type="term" value="F:monooxygenase activity"/>
    <property type="evidence" value="ECO:0007669"/>
    <property type="project" value="InterPro"/>
</dbReference>
<feature type="transmembrane region" description="Helical" evidence="4">
    <location>
        <begin position="16"/>
        <end position="34"/>
    </location>
</feature>
<keyword evidence="4" id="KW-0472">Membrane</keyword>
<sequence length="229" mass="26233">MVLILSSVLKQIPYETQYLTVLFCFIILLLMLRITRRKKLNLPPSPPKVPIIGNLHQLGTLPHRSFHSLSLKYGPLMMLELGQFPTLVVSSADVAREIIKTHDVVFSNRPQPTAAKIFLYGCKDVGFAPYGEEWRQKKKTMVVELLSMKKVRSFRSLREEVVVELMEAIREACGSERACVNLSELLIASSNNIVSRCVLGRKCDDRIGQWWLWSAWKKEFETIFCFLCG</sequence>
<dbReference type="PRINTS" id="PR00463">
    <property type="entry name" value="EP450I"/>
</dbReference>
<dbReference type="GO" id="GO:0016705">
    <property type="term" value="F:oxidoreductase activity, acting on paired donors, with incorporation or reduction of molecular oxygen"/>
    <property type="evidence" value="ECO:0007669"/>
    <property type="project" value="InterPro"/>
</dbReference>